<dbReference type="PANTHER" id="PTHR45613:SF9">
    <property type="entry name" value="MITOCHONDRIAL GROUP I INTRON SPLICING FACTOR CCM1"/>
    <property type="match status" value="1"/>
</dbReference>
<dbReference type="InterPro" id="IPR011990">
    <property type="entry name" value="TPR-like_helical_dom_sf"/>
</dbReference>
<dbReference type="Pfam" id="PF00078">
    <property type="entry name" value="RVT_1"/>
    <property type="match status" value="1"/>
</dbReference>
<evidence type="ECO:0000259" key="4">
    <source>
        <dbReference type="Pfam" id="PF00078"/>
    </source>
</evidence>
<feature type="repeat" description="PPR" evidence="3">
    <location>
        <begin position="1263"/>
        <end position="1297"/>
    </location>
</feature>
<dbReference type="PANTHER" id="PTHR45613">
    <property type="entry name" value="PENTATRICOPEPTIDE REPEAT-CONTAINING PROTEIN"/>
    <property type="match status" value="1"/>
</dbReference>
<feature type="repeat" description="PPR" evidence="3">
    <location>
        <begin position="1507"/>
        <end position="1541"/>
    </location>
</feature>
<feature type="repeat" description="PPR" evidence="3">
    <location>
        <begin position="1142"/>
        <end position="1176"/>
    </location>
</feature>
<comment type="similarity">
    <text evidence="1">Belongs to the PPR family. P subfamily.</text>
</comment>
<feature type="repeat" description="PPR" evidence="3">
    <location>
        <begin position="1019"/>
        <end position="1053"/>
    </location>
</feature>
<protein>
    <recommendedName>
        <fullName evidence="4">Reverse transcriptase domain-containing protein</fullName>
    </recommendedName>
</protein>
<accession>A0A2N9H577</accession>
<proteinExistence type="inferred from homology"/>
<dbReference type="Pfam" id="PF13041">
    <property type="entry name" value="PPR_2"/>
    <property type="match status" value="5"/>
</dbReference>
<reference evidence="5" key="1">
    <citation type="submission" date="2018-02" db="EMBL/GenBank/DDBJ databases">
        <authorList>
            <person name="Cohen D.B."/>
            <person name="Kent A.D."/>
        </authorList>
    </citation>
    <scope>NUCLEOTIDE SEQUENCE</scope>
</reference>
<organism evidence="5">
    <name type="scientific">Fagus sylvatica</name>
    <name type="common">Beechnut</name>
    <dbReference type="NCBI Taxonomy" id="28930"/>
    <lineage>
        <taxon>Eukaryota</taxon>
        <taxon>Viridiplantae</taxon>
        <taxon>Streptophyta</taxon>
        <taxon>Embryophyta</taxon>
        <taxon>Tracheophyta</taxon>
        <taxon>Spermatophyta</taxon>
        <taxon>Magnoliopsida</taxon>
        <taxon>eudicotyledons</taxon>
        <taxon>Gunneridae</taxon>
        <taxon>Pentapetalae</taxon>
        <taxon>rosids</taxon>
        <taxon>fabids</taxon>
        <taxon>Fagales</taxon>
        <taxon>Fagaceae</taxon>
        <taxon>Fagus</taxon>
    </lineage>
</organism>
<feature type="repeat" description="PPR" evidence="3">
    <location>
        <begin position="1437"/>
        <end position="1471"/>
    </location>
</feature>
<feature type="repeat" description="PPR" evidence="3">
    <location>
        <begin position="1177"/>
        <end position="1211"/>
    </location>
</feature>
<dbReference type="Gene3D" id="1.25.40.10">
    <property type="entry name" value="Tetratricopeptide repeat domain"/>
    <property type="match status" value="7"/>
</dbReference>
<gene>
    <name evidence="5" type="ORF">FSB_LOCUS34673</name>
</gene>
<dbReference type="InterPro" id="IPR000477">
    <property type="entry name" value="RT_dom"/>
</dbReference>
<keyword evidence="2" id="KW-0677">Repeat</keyword>
<feature type="repeat" description="PPR" evidence="3">
    <location>
        <begin position="1472"/>
        <end position="1506"/>
    </location>
</feature>
<dbReference type="EMBL" id="OIVN01002835">
    <property type="protein sequence ID" value="SPD06791.1"/>
    <property type="molecule type" value="Genomic_DNA"/>
</dbReference>
<dbReference type="InterPro" id="IPR002885">
    <property type="entry name" value="PPR_rpt"/>
</dbReference>
<evidence type="ECO:0000256" key="1">
    <source>
        <dbReference type="ARBA" id="ARBA00007626"/>
    </source>
</evidence>
<evidence type="ECO:0000313" key="5">
    <source>
        <dbReference type="EMBL" id="SPD06791.1"/>
    </source>
</evidence>
<feature type="repeat" description="PPR" evidence="3">
    <location>
        <begin position="984"/>
        <end position="1018"/>
    </location>
</feature>
<feature type="domain" description="Reverse transcriptase" evidence="4">
    <location>
        <begin position="175"/>
        <end position="300"/>
    </location>
</feature>
<feature type="repeat" description="PPR" evidence="3">
    <location>
        <begin position="1542"/>
        <end position="1576"/>
    </location>
</feature>
<evidence type="ECO:0000256" key="2">
    <source>
        <dbReference type="ARBA" id="ARBA00022737"/>
    </source>
</evidence>
<feature type="repeat" description="PPR" evidence="3">
    <location>
        <begin position="1072"/>
        <end position="1106"/>
    </location>
</feature>
<feature type="repeat" description="PPR" evidence="3">
    <location>
        <begin position="949"/>
        <end position="983"/>
    </location>
</feature>
<feature type="repeat" description="PPR" evidence="3">
    <location>
        <begin position="914"/>
        <end position="948"/>
    </location>
</feature>
<feature type="repeat" description="PPR" evidence="3">
    <location>
        <begin position="1298"/>
        <end position="1332"/>
    </location>
</feature>
<dbReference type="NCBIfam" id="TIGR00756">
    <property type="entry name" value="PPR"/>
    <property type="match status" value="16"/>
</dbReference>
<feature type="repeat" description="PPR" evidence="3">
    <location>
        <begin position="1107"/>
        <end position="1141"/>
    </location>
</feature>
<sequence>MQLQTLLSAHPLGDSPRILELQEDLNGLLENEEIFWKQRSGVSWMNARDKNTKFFHAQCSQMRQTNRISGLRDDSGVWHSDMAKVSELAVQYFQNIFSSSNPTEEVLSTCLDGMERVVSNEMNDALLADFITDEVLMALKQMYPTKAPSPDGMSAIFYQTYWSIVGPEVVLPLVISDSQNAFVPGRLITDNVLVAFEVMHSMSRKRVGKMGQMAIKLDMSKAYDRVEWAFLEAILRGLGFAEEWTKLIMMCITFVSYSVLINGERRGYFSATRGIRQGDSLSPYLFLLCAERLSHMLRKAEANGSIGGVATSQQLNRAKTSIFFTKNTKPAMKAQIQALFHVPKIKNHEKYLGLPSFVGRSKVAAFGELKSRVWRRICGWKEKLLSNGGREVLLKAVVQSISTYTMSCFRLPDGLCKDLNQMYGQFWWGYHDKKKKAHWIKWSKLCVHKFRGGMGFRDIKAFNRALLAKQGWRLIQYPHSLSLISARGVLKMGLRWHIGDGDSVRITEDLWLPFPLSNDPFSIRHIVDKDERVSLLLNAASNSWNNDIVHALFSPWEAKVICDIPLPPRLKPDRLFWNESKSGLFTVKSAYYVQLQGDMVDKTDVESDGHALWSCIAANDVEEMLLFCCLAYFIWGQRNSLVHERRALDPVAVVCRARRLVSDYKQALLGGGGEGVLVRQAPVGENHLSQVMGAMVMRLPVLPKGVHPNDMWFEEVQVLRNQFSTFSVYASSKKSNATTVALARFGSSVSGPRVSVEDVPIEYFSTSTPLLLSHFHPHRSLHLSRPLHWKPRDEYKLTRPELSDRISRLLVLQRFDSLSNLSFDFSDQLLDSVLRNLRLNPSACLAFFKLASKQQKFRPNVKSYCKIVHILSRARMYDETRSYLNELVNICKNDYSTLFVWDELVRVYKEFTFSPIVFDMILKVYAEKGMIKNALHVFDNMGKYGREPSLRSCNCLLSCLVRKGESHTAVLVYDQMIRIGIVPDVFMCTIMVNAYCKEGRVGRAAEFLKEMESSGFETNVVTYNCLIDGYVSVGDVEGAEGVLRLMKRGKMEEAEKVFREMKEEEEESVVVDERAYGVLVNGYCQAGKMDDAIRIRNEMLEIGLKINIFICNSLINGYCKLGQVHEAERFFGRMAGWNLKPDSYGYNTLLGGYCREGHISKAFKFCDKMLHEGVEPTVVTYNTLLKGLCQAGAFDDALRLWHLMLNRGKLVEAEEVFDKMKELGCLPDGITYRTLVDGYCKVGKVEEALKLKEMMEREGILSSLEMYNSLICGVFKCRKLSKAMDLLAEMQTRGLSPNVVTYGILIAGWCNEGMLDKAFSAYFEMIEKGFAPNVIICTKIVSSLYRLGRIDEASVLLQKLVDFSIVSHESVNKFPKDDVRHVNLWKIADSFEKSAKSFSLPNNIVDNIAILGLCKSGKVDEARRLLSALLLRGFSPDNFTYCTLIHGCSASGNVNEAFNLRDEMLKWGIVPNITTYNALINGLCKSGNLDRALRLFHKLHLKGLTPNVVTYNILIDQYCKIGNTSEAFKLKDRMVEEGVAPSKITYSALINGLCKLGDMEGAMKLLDQMIKMRCPSSGIISHEPMTLDECSDAEGIPDKYYMYYMSEAVS</sequence>
<dbReference type="FunFam" id="1.25.40.10:FF:000558">
    <property type="entry name" value="Pentatricopeptide repeat-containing protein At5g39710"/>
    <property type="match status" value="1"/>
</dbReference>
<feature type="repeat" description="PPR" evidence="3">
    <location>
        <begin position="1228"/>
        <end position="1262"/>
    </location>
</feature>
<dbReference type="Pfam" id="PF01535">
    <property type="entry name" value="PPR"/>
    <property type="match status" value="3"/>
</dbReference>
<dbReference type="PROSITE" id="PS51375">
    <property type="entry name" value="PPR"/>
    <property type="match status" value="16"/>
</dbReference>
<feature type="repeat" description="PPR" evidence="3">
    <location>
        <begin position="1402"/>
        <end position="1436"/>
    </location>
</feature>
<dbReference type="SUPFAM" id="SSF81901">
    <property type="entry name" value="HCP-like"/>
    <property type="match status" value="1"/>
</dbReference>
<dbReference type="Pfam" id="PF12854">
    <property type="entry name" value="PPR_1"/>
    <property type="match status" value="3"/>
</dbReference>
<name>A0A2N9H577_FAGSY</name>
<evidence type="ECO:0000256" key="3">
    <source>
        <dbReference type="PROSITE-ProRule" id="PRU00708"/>
    </source>
</evidence>